<dbReference type="InterPro" id="IPR057460">
    <property type="entry name" value="CAF17_C"/>
</dbReference>
<accession>A0ABN7BEN0</accession>
<evidence type="ECO:0000256" key="3">
    <source>
        <dbReference type="ARBA" id="ARBA00023128"/>
    </source>
</evidence>
<evidence type="ECO:0000256" key="2">
    <source>
        <dbReference type="ARBA" id="ARBA00022946"/>
    </source>
</evidence>
<name>A0ABN7BEN0_9HEMI</name>
<sequence length="373" mass="41265">MSTVFTKFRRFCTNMDRMEDQDRTARPDKPPRALNSEPVMAERAKTRSVLAISGPKSLSFLNSLTTNELNQLRHDATCLHTFFLNAKGRIIHEALVYSPDEGDDDGTIFVECDISSLQALQTHLIMYRTKTNIEIRSVEQDVAVWTVFDPKEIDTFGDESAGGEKKSHNTSFLDNVDLGSDVLSSRDPRMWPLGVRILAPKDMDVSATLRGAGVKISSSDQTGGNYRMVRYKLGVAEGVAEIGYGRSLPAEINGDYTNAISQAKSGYVGWTADGFKATITRRMLPLRFQGTGAQYAAHLTPNAPITDRKGKKRAPIGYLRGIQLPVGLGLMHIPSVLVDTHCTVGKMATECMRPPWWKPDARKPAIVAQEMSR</sequence>
<keyword evidence="6" id="KW-1185">Reference proteome</keyword>
<protein>
    <recommendedName>
        <fullName evidence="4">CAF17 C-terminal domain-containing protein</fullName>
    </recommendedName>
</protein>
<keyword evidence="3" id="KW-0496">Mitochondrion</keyword>
<dbReference type="Proteomes" id="UP001307889">
    <property type="component" value="Chromosome 12"/>
</dbReference>
<comment type="subcellular location">
    <subcellularLocation>
        <location evidence="1">Mitochondrion</location>
    </subcellularLocation>
</comment>
<organism evidence="5 6">
    <name type="scientific">Nesidiocoris tenuis</name>
    <dbReference type="NCBI Taxonomy" id="355587"/>
    <lineage>
        <taxon>Eukaryota</taxon>
        <taxon>Metazoa</taxon>
        <taxon>Ecdysozoa</taxon>
        <taxon>Arthropoda</taxon>
        <taxon>Hexapoda</taxon>
        <taxon>Insecta</taxon>
        <taxon>Pterygota</taxon>
        <taxon>Neoptera</taxon>
        <taxon>Paraneoptera</taxon>
        <taxon>Hemiptera</taxon>
        <taxon>Heteroptera</taxon>
        <taxon>Panheteroptera</taxon>
        <taxon>Cimicomorpha</taxon>
        <taxon>Miridae</taxon>
        <taxon>Dicyphina</taxon>
        <taxon>Nesidiocoris</taxon>
    </lineage>
</organism>
<proteinExistence type="predicted"/>
<evidence type="ECO:0000256" key="1">
    <source>
        <dbReference type="ARBA" id="ARBA00004173"/>
    </source>
</evidence>
<keyword evidence="2" id="KW-0809">Transit peptide</keyword>
<dbReference type="PANTHER" id="PTHR22602">
    <property type="entry name" value="TRANSFERASE CAF17, MITOCHONDRIAL-RELATED"/>
    <property type="match status" value="1"/>
</dbReference>
<dbReference type="Pfam" id="PF25455">
    <property type="entry name" value="Beta-barrel_CAF17_C"/>
    <property type="match status" value="1"/>
</dbReference>
<gene>
    <name evidence="5" type="ORF">NTJ_14119</name>
</gene>
<dbReference type="Gene3D" id="3.30.1360.120">
    <property type="entry name" value="Probable tRNA modification gtpase trme, domain 1"/>
    <property type="match status" value="1"/>
</dbReference>
<evidence type="ECO:0000259" key="4">
    <source>
        <dbReference type="Pfam" id="PF25455"/>
    </source>
</evidence>
<feature type="domain" description="CAF17 C-terminal" evidence="4">
    <location>
        <begin position="281"/>
        <end position="358"/>
    </location>
</feature>
<dbReference type="SUPFAM" id="SSF103025">
    <property type="entry name" value="Folate-binding domain"/>
    <property type="match status" value="1"/>
</dbReference>
<dbReference type="InterPro" id="IPR045179">
    <property type="entry name" value="YgfZ/GcvT"/>
</dbReference>
<dbReference type="EMBL" id="AP028920">
    <property type="protein sequence ID" value="BET01303.1"/>
    <property type="molecule type" value="Genomic_DNA"/>
</dbReference>
<reference evidence="5 6" key="1">
    <citation type="submission" date="2023-09" db="EMBL/GenBank/DDBJ databases">
        <title>Nesidiocoris tenuis whole genome shotgun sequence.</title>
        <authorList>
            <person name="Shibata T."/>
            <person name="Shimoda M."/>
            <person name="Kobayashi T."/>
            <person name="Uehara T."/>
        </authorList>
    </citation>
    <scope>NUCLEOTIDE SEQUENCE [LARGE SCALE GENOMIC DNA]</scope>
    <source>
        <strain evidence="5 6">Japan</strain>
    </source>
</reference>
<evidence type="ECO:0000313" key="6">
    <source>
        <dbReference type="Proteomes" id="UP001307889"/>
    </source>
</evidence>
<dbReference type="InterPro" id="IPR027266">
    <property type="entry name" value="TrmE/GcvT-like"/>
</dbReference>
<evidence type="ECO:0000313" key="5">
    <source>
        <dbReference type="EMBL" id="BET01303.1"/>
    </source>
</evidence>
<dbReference type="PANTHER" id="PTHR22602:SF0">
    <property type="entry name" value="TRANSFERASE CAF17, MITOCHONDRIAL-RELATED"/>
    <property type="match status" value="1"/>
</dbReference>